<dbReference type="PANTHER" id="PTHR34696">
    <property type="entry name" value="PHOSPHORIBOSYLFORMYLGLYCINAMIDINE SYNTHASE SUBUNIT PURS"/>
    <property type="match status" value="1"/>
</dbReference>
<dbReference type="NCBIfam" id="TIGR00302">
    <property type="entry name" value="phosphoribosylformylglycinamidine synthase subunit PurS"/>
    <property type="match status" value="1"/>
</dbReference>
<dbReference type="GO" id="GO:0009152">
    <property type="term" value="P:purine ribonucleotide biosynthetic process"/>
    <property type="evidence" value="ECO:0007669"/>
    <property type="project" value="UniProtKB-UniRule"/>
</dbReference>
<keyword evidence="4" id="KW-0658">Purine biosynthesis</keyword>
<evidence type="ECO:0000313" key="8">
    <source>
        <dbReference type="Proteomes" id="UP000886865"/>
    </source>
</evidence>
<dbReference type="InterPro" id="IPR003850">
    <property type="entry name" value="PurS"/>
</dbReference>
<evidence type="ECO:0000256" key="2">
    <source>
        <dbReference type="ARBA" id="ARBA00022598"/>
    </source>
</evidence>
<evidence type="ECO:0000256" key="5">
    <source>
        <dbReference type="ARBA" id="ARBA00022840"/>
    </source>
</evidence>
<reference evidence="7" key="1">
    <citation type="submission" date="2020-10" db="EMBL/GenBank/DDBJ databases">
        <authorList>
            <person name="Gilroy R."/>
        </authorList>
    </citation>
    <scope>NUCLEOTIDE SEQUENCE</scope>
    <source>
        <strain evidence="7">CHK152-2871</strain>
    </source>
</reference>
<evidence type="ECO:0000256" key="1">
    <source>
        <dbReference type="ARBA" id="ARBA00022490"/>
    </source>
</evidence>
<reference evidence="7" key="2">
    <citation type="journal article" date="2021" name="PeerJ">
        <title>Extensive microbial diversity within the chicken gut microbiome revealed by metagenomics and culture.</title>
        <authorList>
            <person name="Gilroy R."/>
            <person name="Ravi A."/>
            <person name="Getino M."/>
            <person name="Pursley I."/>
            <person name="Horton D.L."/>
            <person name="Alikhan N.F."/>
            <person name="Baker D."/>
            <person name="Gharbi K."/>
            <person name="Hall N."/>
            <person name="Watson M."/>
            <person name="Adriaenssens E.M."/>
            <person name="Foster-Nyarko E."/>
            <person name="Jarju S."/>
            <person name="Secka A."/>
            <person name="Antonio M."/>
            <person name="Oren A."/>
            <person name="Chaudhuri R.R."/>
            <person name="La Ragione R."/>
            <person name="Hildebrand F."/>
            <person name="Pallen M.J."/>
        </authorList>
    </citation>
    <scope>NUCLEOTIDE SEQUENCE</scope>
    <source>
        <strain evidence="7">CHK152-2871</strain>
    </source>
</reference>
<dbReference type="Proteomes" id="UP000886865">
    <property type="component" value="Unassembled WGS sequence"/>
</dbReference>
<keyword evidence="5" id="KW-0067">ATP-binding</keyword>
<evidence type="ECO:0000256" key="4">
    <source>
        <dbReference type="ARBA" id="ARBA00022755"/>
    </source>
</evidence>
<keyword evidence="2" id="KW-0436">Ligase</keyword>
<comment type="caution">
    <text evidence="7">The sequence shown here is derived from an EMBL/GenBank/DDBJ whole genome shotgun (WGS) entry which is preliminary data.</text>
</comment>
<protein>
    <recommendedName>
        <fullName evidence="6">Phosphoribosylformylglycinamidine synthase subunit PurS</fullName>
    </recommendedName>
</protein>
<dbReference type="GO" id="GO:0004642">
    <property type="term" value="F:phosphoribosylformylglycinamidine synthase activity"/>
    <property type="evidence" value="ECO:0007669"/>
    <property type="project" value="UniProtKB-UniRule"/>
</dbReference>
<sequence length="91" mass="10468">MIILTYMNRYCAKVLISLKEDVKDVKALTINKMLKNIGLEDKPDFKTGRFYSFCISCDSKINAQKKAEQICLEVLSNPVVEKFEIFSLELV</sequence>
<evidence type="ECO:0000256" key="3">
    <source>
        <dbReference type="ARBA" id="ARBA00022741"/>
    </source>
</evidence>
<name>A0A9D1FIK9_9BACT</name>
<dbReference type="Gene3D" id="3.30.1280.10">
    <property type="entry name" value="Phosphoribosylformylglycinamidine synthase subunit PurS"/>
    <property type="match status" value="1"/>
</dbReference>
<evidence type="ECO:0000313" key="7">
    <source>
        <dbReference type="EMBL" id="HIS74208.1"/>
    </source>
</evidence>
<dbReference type="GO" id="GO:0005524">
    <property type="term" value="F:ATP binding"/>
    <property type="evidence" value="ECO:0007669"/>
    <property type="project" value="UniProtKB-KW"/>
</dbReference>
<gene>
    <name evidence="7" type="primary">purS</name>
    <name evidence="7" type="ORF">IAA86_04210</name>
</gene>
<dbReference type="EMBL" id="DVJQ01000036">
    <property type="protein sequence ID" value="HIS74208.1"/>
    <property type="molecule type" value="Genomic_DNA"/>
</dbReference>
<keyword evidence="3" id="KW-0547">Nucleotide-binding</keyword>
<dbReference type="AlphaFoldDB" id="A0A9D1FIK9"/>
<dbReference type="Pfam" id="PF02700">
    <property type="entry name" value="PurS"/>
    <property type="match status" value="1"/>
</dbReference>
<organism evidence="7 8">
    <name type="scientific">Candidatus Galligastranaerophilus intestinavium</name>
    <dbReference type="NCBI Taxonomy" id="2840836"/>
    <lineage>
        <taxon>Bacteria</taxon>
        <taxon>Candidatus Galligastranaerophilus</taxon>
    </lineage>
</organism>
<accession>A0A9D1FIK9</accession>
<proteinExistence type="predicted"/>
<dbReference type="SUPFAM" id="SSF82697">
    <property type="entry name" value="PurS-like"/>
    <property type="match status" value="1"/>
</dbReference>
<dbReference type="InterPro" id="IPR036604">
    <property type="entry name" value="PurS-like_sf"/>
</dbReference>
<dbReference type="PANTHER" id="PTHR34696:SF1">
    <property type="entry name" value="PHOSPHORIBOSYLFORMYLGLYCINAMIDINE SYNTHASE SUBUNIT PURS"/>
    <property type="match status" value="1"/>
</dbReference>
<keyword evidence="1" id="KW-0963">Cytoplasm</keyword>
<evidence type="ECO:0000256" key="6">
    <source>
        <dbReference type="NCBIfam" id="TIGR00302"/>
    </source>
</evidence>